<dbReference type="PANTHER" id="PTHR42034">
    <property type="entry name" value="CHROMOSOME 7, WHOLE GENOME SHOTGUN SEQUENCE-RELATED"/>
    <property type="match status" value="1"/>
</dbReference>
<dbReference type="PANTHER" id="PTHR42034:SF1">
    <property type="entry name" value="CONDENSATION DOMAIN-CONTAINING PROTEIN"/>
    <property type="match status" value="1"/>
</dbReference>
<dbReference type="RefSeq" id="XP_031869907.1">
    <property type="nucleotide sequence ID" value="XM_032013307.1"/>
</dbReference>
<organism evidence="3 4">
    <name type="scientific">Venustampulla echinocandica</name>
    <dbReference type="NCBI Taxonomy" id="2656787"/>
    <lineage>
        <taxon>Eukaryota</taxon>
        <taxon>Fungi</taxon>
        <taxon>Dikarya</taxon>
        <taxon>Ascomycota</taxon>
        <taxon>Pezizomycotina</taxon>
        <taxon>Leotiomycetes</taxon>
        <taxon>Helotiales</taxon>
        <taxon>Pleuroascaceae</taxon>
        <taxon>Venustampulla</taxon>
    </lineage>
</organism>
<dbReference type="InterPro" id="IPR023213">
    <property type="entry name" value="CAT-like_dom_sf"/>
</dbReference>
<evidence type="ECO:0000256" key="2">
    <source>
        <dbReference type="ARBA" id="ARBA00022679"/>
    </source>
</evidence>
<sequence length="527" mass="58784">MSSSNPPSGLDPSSYSWAQVGHSVSPWRRKALSFETTWLARPKELHEIFVSGLLAFETPLPSCTLYSAVRQAWQALLFEVPELQARAVVAEDGNAYMQYRTPQDRHEVEEWAHRTAVFDYGDQSLDFKGLRENILIRKGDSSDPAFLLLYLEKESDGNKPLDHVHIILNTDHEITDGIGTRILFGKYLSLLSSCISEPQLGLVMYDWAESSKNLSPPWISIMNQDQAISGSEFEETVAWNKEILLERMNANPGLPLLLYPGPLKQETTFLTLSQKQTTSLLNAIKTTISPQSNITHLGHSAMVLALLRSSPSPSKGSFYSSCWLNGRRYLRATPSYVVPGKAYVPICMSFAPIIFHDMDLKLRDDTTDEELRNVLVRVCRVATEQYGRLSARKSILGEFAVVAEEMGRKMLKPSHPPVRPKTSAPILLSDGLTDRYICHSYPSSPSPTSTPVQQTVGKFTVDDVYFAANSDGEVVIRMSSFRGRMRISAEWRSDLFDGDMVRAFVDDVRRIMLVLVGDGKGLGGGGL</sequence>
<dbReference type="EMBL" id="NPIC01000003">
    <property type="protein sequence ID" value="RDL37251.1"/>
    <property type="molecule type" value="Genomic_DNA"/>
</dbReference>
<comment type="similarity">
    <text evidence="1">Belongs to the trichothecene O-acetyltransferase family.</text>
</comment>
<dbReference type="GO" id="GO:0016407">
    <property type="term" value="F:acetyltransferase activity"/>
    <property type="evidence" value="ECO:0007669"/>
    <property type="project" value="InterPro"/>
</dbReference>
<dbReference type="SUPFAM" id="SSF52777">
    <property type="entry name" value="CoA-dependent acyltransferases"/>
    <property type="match status" value="1"/>
</dbReference>
<dbReference type="Gene3D" id="3.30.559.30">
    <property type="entry name" value="Nonribosomal peptide synthetase, condensation domain"/>
    <property type="match status" value="1"/>
</dbReference>
<accession>A0A370TP07</accession>
<reference evidence="3 4" key="1">
    <citation type="journal article" date="2018" name="IMA Fungus">
        <title>IMA Genome-F 9: Draft genome sequence of Annulohypoxylon stygium, Aspergillus mulundensis, Berkeleyomyces basicola (syn. Thielaviopsis basicola), Ceratocystis smalleyi, two Cercospora beticola strains, Coleophoma cylindrospora, Fusarium fracticaudum, Phialophora cf. hyalina, and Morchella septimelata.</title>
        <authorList>
            <person name="Wingfield B.D."/>
            <person name="Bills G.F."/>
            <person name="Dong Y."/>
            <person name="Huang W."/>
            <person name="Nel W.J."/>
            <person name="Swalarsk-Parry B.S."/>
            <person name="Vaghefi N."/>
            <person name="Wilken P.M."/>
            <person name="An Z."/>
            <person name="de Beer Z.W."/>
            <person name="De Vos L."/>
            <person name="Chen L."/>
            <person name="Duong T.A."/>
            <person name="Gao Y."/>
            <person name="Hammerbacher A."/>
            <person name="Kikkert J.R."/>
            <person name="Li Y."/>
            <person name="Li H."/>
            <person name="Li K."/>
            <person name="Li Q."/>
            <person name="Liu X."/>
            <person name="Ma X."/>
            <person name="Naidoo K."/>
            <person name="Pethybridge S.J."/>
            <person name="Sun J."/>
            <person name="Steenkamp E.T."/>
            <person name="van der Nest M.A."/>
            <person name="van Wyk S."/>
            <person name="Wingfield M.J."/>
            <person name="Xiong C."/>
            <person name="Yue Q."/>
            <person name="Zhang X."/>
        </authorList>
    </citation>
    <scope>NUCLEOTIDE SEQUENCE [LARGE SCALE GENOMIC DNA]</scope>
    <source>
        <strain evidence="3 4">BP 5553</strain>
    </source>
</reference>
<dbReference type="AlphaFoldDB" id="A0A370TP07"/>
<keyword evidence="2" id="KW-0808">Transferase</keyword>
<dbReference type="Proteomes" id="UP000254866">
    <property type="component" value="Unassembled WGS sequence"/>
</dbReference>
<dbReference type="GO" id="GO:0043386">
    <property type="term" value="P:mycotoxin biosynthetic process"/>
    <property type="evidence" value="ECO:0007669"/>
    <property type="project" value="InterPro"/>
</dbReference>
<gene>
    <name evidence="3" type="ORF">BP5553_04684</name>
</gene>
<dbReference type="Pfam" id="PF07428">
    <property type="entry name" value="Tri3"/>
    <property type="match status" value="1"/>
</dbReference>
<dbReference type="InterPro" id="IPR009992">
    <property type="entry name" value="Tri3/Sat12/Sat16/Mac1"/>
</dbReference>
<dbReference type="OrthoDB" id="2548233at2759"/>
<proteinExistence type="inferred from homology"/>
<comment type="caution">
    <text evidence="3">The sequence shown here is derived from an EMBL/GenBank/DDBJ whole genome shotgun (WGS) entry which is preliminary data.</text>
</comment>
<dbReference type="Gene3D" id="3.30.559.10">
    <property type="entry name" value="Chloramphenicol acetyltransferase-like domain"/>
    <property type="match status" value="1"/>
</dbReference>
<evidence type="ECO:0000313" key="4">
    <source>
        <dbReference type="Proteomes" id="UP000254866"/>
    </source>
</evidence>
<name>A0A370TP07_9HELO</name>
<protein>
    <submittedName>
        <fullName evidence="3">Uncharacterized protein</fullName>
    </submittedName>
</protein>
<evidence type="ECO:0000313" key="3">
    <source>
        <dbReference type="EMBL" id="RDL37251.1"/>
    </source>
</evidence>
<keyword evidence="4" id="KW-1185">Reference proteome</keyword>
<dbReference type="GeneID" id="43597533"/>
<evidence type="ECO:0000256" key="1">
    <source>
        <dbReference type="ARBA" id="ARBA00006439"/>
    </source>
</evidence>